<feature type="compositionally biased region" description="Polar residues" evidence="3">
    <location>
        <begin position="32"/>
        <end position="48"/>
    </location>
</feature>
<dbReference type="AlphaFoldDB" id="A0A8J1TR51"/>
<dbReference type="GO" id="GO:0043226">
    <property type="term" value="C:organelle"/>
    <property type="evidence" value="ECO:0007669"/>
    <property type="project" value="UniProtKB-ARBA"/>
</dbReference>
<dbReference type="InterPro" id="IPR018247">
    <property type="entry name" value="EF_Hand_1_Ca_BS"/>
</dbReference>
<accession>A0A8J1TR51</accession>
<dbReference type="PANTHER" id="PTHR47500:SF3">
    <property type="entry name" value="EF-HAND DOMAIN-CONTAINING PROTEIN"/>
    <property type="match status" value="1"/>
</dbReference>
<evidence type="ECO:0000313" key="4">
    <source>
        <dbReference type="EMBL" id="CAH1776219.1"/>
    </source>
</evidence>
<evidence type="ECO:0000256" key="3">
    <source>
        <dbReference type="SAM" id="MobiDB-lite"/>
    </source>
</evidence>
<name>A0A8J1TR51_OWEFU</name>
<keyword evidence="1" id="KW-0677">Repeat</keyword>
<reference evidence="4" key="1">
    <citation type="submission" date="2022-03" db="EMBL/GenBank/DDBJ databases">
        <authorList>
            <person name="Martin C."/>
        </authorList>
    </citation>
    <scope>NUCLEOTIDE SEQUENCE</scope>
</reference>
<feature type="compositionally biased region" description="Low complexity" evidence="3">
    <location>
        <begin position="270"/>
        <end position="287"/>
    </location>
</feature>
<feature type="region of interest" description="Disordered" evidence="3">
    <location>
        <begin position="379"/>
        <end position="410"/>
    </location>
</feature>
<dbReference type="SMART" id="SM00054">
    <property type="entry name" value="EFh"/>
    <property type="match status" value="2"/>
</dbReference>
<proteinExistence type="predicted"/>
<keyword evidence="5" id="KW-1185">Reference proteome</keyword>
<organism evidence="4 5">
    <name type="scientific">Owenia fusiformis</name>
    <name type="common">Polychaete worm</name>
    <dbReference type="NCBI Taxonomy" id="6347"/>
    <lineage>
        <taxon>Eukaryota</taxon>
        <taxon>Metazoa</taxon>
        <taxon>Spiralia</taxon>
        <taxon>Lophotrochozoa</taxon>
        <taxon>Annelida</taxon>
        <taxon>Polychaeta</taxon>
        <taxon>Sedentaria</taxon>
        <taxon>Canalipalpata</taxon>
        <taxon>Sabellida</taxon>
        <taxon>Oweniida</taxon>
        <taxon>Oweniidae</taxon>
        <taxon>Owenia</taxon>
    </lineage>
</organism>
<dbReference type="Proteomes" id="UP000749559">
    <property type="component" value="Unassembled WGS sequence"/>
</dbReference>
<gene>
    <name evidence="4" type="ORF">OFUS_LOCUS3414</name>
</gene>
<feature type="region of interest" description="Disordered" evidence="3">
    <location>
        <begin position="259"/>
        <end position="298"/>
    </location>
</feature>
<dbReference type="InterPro" id="IPR002048">
    <property type="entry name" value="EF_hand_dom"/>
</dbReference>
<feature type="compositionally biased region" description="Basic residues" evidence="3">
    <location>
        <begin position="260"/>
        <end position="269"/>
    </location>
</feature>
<keyword evidence="2" id="KW-0106">Calcium</keyword>
<evidence type="ECO:0000313" key="5">
    <source>
        <dbReference type="Proteomes" id="UP000749559"/>
    </source>
</evidence>
<dbReference type="OrthoDB" id="5988051at2759"/>
<dbReference type="PANTHER" id="PTHR47500">
    <property type="entry name" value="EF-HAND CALCIUM-BINDING DOMAIN-CONTAINING PROTEIN"/>
    <property type="match status" value="1"/>
</dbReference>
<dbReference type="InterPro" id="IPR011992">
    <property type="entry name" value="EF-hand-dom_pair"/>
</dbReference>
<dbReference type="EMBL" id="CAIIXF020000001">
    <property type="protein sequence ID" value="CAH1776219.1"/>
    <property type="molecule type" value="Genomic_DNA"/>
</dbReference>
<dbReference type="Gene3D" id="1.10.238.10">
    <property type="entry name" value="EF-hand"/>
    <property type="match status" value="1"/>
</dbReference>
<dbReference type="PROSITE" id="PS00018">
    <property type="entry name" value="EF_HAND_1"/>
    <property type="match status" value="2"/>
</dbReference>
<dbReference type="Pfam" id="PF13499">
    <property type="entry name" value="EF-hand_7"/>
    <property type="match status" value="1"/>
</dbReference>
<evidence type="ECO:0000256" key="1">
    <source>
        <dbReference type="ARBA" id="ARBA00022737"/>
    </source>
</evidence>
<feature type="region of interest" description="Disordered" evidence="3">
    <location>
        <begin position="1"/>
        <end position="48"/>
    </location>
</feature>
<dbReference type="SUPFAM" id="SSF47473">
    <property type="entry name" value="EF-hand"/>
    <property type="match status" value="1"/>
</dbReference>
<sequence length="547" mass="61772">MRKVGFQVSQESASEDGEPPGHARKRDFNAAYSDSNSSIDDGSEINTTVHQSLLENKDLLALGAGTTEHKDPDPESPQWYKELNEEHVQAFREVFELLDADGGGSIDASELYVCLKDLELGITKEEIEVVLLDLDKDGNGEIDFDEFLYAMTETERFLDNLPDDDTGKTDARGYSDRQTLFFSAITKFAIKNSVGSVGRYYSNKARQMPHVLHHYTAGARLIGLTDRQLARHLKQMQSDNKGNKSPYAQPLQFVISSGTPKKRKIRRRPATAAKATATTSTRRPASAHAIKRGPSYDNNTLSAEEYEYMMRQKGSFRGRRTAVTSESPELKKILKTFEHWAEKGSVMAKLPGAHLVPEVKKRIEDGALNEDNPLCSSLRKRKQHQKTQKALSEAESGKVNKKGKPKPRGWTIPRIEMGQVELPLLKVNKNFKGFTIEDLPNIRTKVSDVIDDYYTALRRLKVKTAFEHWENLHTDKIPTVNLQESFRRVYRAYSPHAENEVFVVCPWIPGPGYTGVRSPEHTYRPTSAYSGYSSYDDYGNHFSKCKT</sequence>
<protein>
    <submittedName>
        <fullName evidence="4">Uncharacterized protein</fullName>
    </submittedName>
</protein>
<dbReference type="PROSITE" id="PS50222">
    <property type="entry name" value="EF_HAND_2"/>
    <property type="match status" value="2"/>
</dbReference>
<dbReference type="CDD" id="cd00051">
    <property type="entry name" value="EFh"/>
    <property type="match status" value="1"/>
</dbReference>
<dbReference type="GO" id="GO:0005509">
    <property type="term" value="F:calcium ion binding"/>
    <property type="evidence" value="ECO:0007669"/>
    <property type="project" value="InterPro"/>
</dbReference>
<dbReference type="InterPro" id="IPR043520">
    <property type="entry name" value="SPT21"/>
</dbReference>
<dbReference type="FunFam" id="1.10.238.10:FF:000178">
    <property type="entry name" value="Calmodulin-2 A"/>
    <property type="match status" value="1"/>
</dbReference>
<comment type="caution">
    <text evidence="4">The sequence shown here is derived from an EMBL/GenBank/DDBJ whole genome shotgun (WGS) entry which is preliminary data.</text>
</comment>
<evidence type="ECO:0000256" key="2">
    <source>
        <dbReference type="ARBA" id="ARBA00022837"/>
    </source>
</evidence>